<keyword evidence="3 8" id="KW-0812">Transmembrane</keyword>
<dbReference type="GO" id="GO:0005249">
    <property type="term" value="F:voltage-gated potassium channel activity"/>
    <property type="evidence" value="ECO:0007669"/>
    <property type="project" value="InterPro"/>
</dbReference>
<comment type="subcellular location">
    <subcellularLocation>
        <location evidence="1">Membrane</location>
        <topology evidence="1">Multi-pass membrane protein</topology>
    </subcellularLocation>
</comment>
<proteinExistence type="predicted"/>
<dbReference type="Pfam" id="PF07885">
    <property type="entry name" value="Ion_trans_2"/>
    <property type="match status" value="1"/>
</dbReference>
<protein>
    <submittedName>
        <fullName evidence="10">Ion transport 2 domain protein</fullName>
    </submittedName>
</protein>
<evidence type="ECO:0000259" key="9">
    <source>
        <dbReference type="Pfam" id="PF07885"/>
    </source>
</evidence>
<dbReference type="GO" id="GO:0008076">
    <property type="term" value="C:voltage-gated potassium channel complex"/>
    <property type="evidence" value="ECO:0007669"/>
    <property type="project" value="InterPro"/>
</dbReference>
<dbReference type="Gene3D" id="1.10.287.70">
    <property type="match status" value="1"/>
</dbReference>
<dbReference type="Proteomes" id="UP000000639">
    <property type="component" value="Chromosome"/>
</dbReference>
<dbReference type="InterPro" id="IPR003938">
    <property type="entry name" value="K_chnl_volt-dep_EAG/ELK/ERG"/>
</dbReference>
<evidence type="ECO:0000313" key="11">
    <source>
        <dbReference type="Proteomes" id="UP000000639"/>
    </source>
</evidence>
<keyword evidence="7" id="KW-0407">Ion channel</keyword>
<gene>
    <name evidence="10" type="ordered locus">Ping_1814</name>
</gene>
<evidence type="ECO:0000256" key="2">
    <source>
        <dbReference type="ARBA" id="ARBA00022448"/>
    </source>
</evidence>
<feature type="transmembrane region" description="Helical" evidence="8">
    <location>
        <begin position="34"/>
        <end position="54"/>
    </location>
</feature>
<keyword evidence="6 8" id="KW-0472">Membrane</keyword>
<dbReference type="PANTHER" id="PTHR11537">
    <property type="entry name" value="VOLTAGE-GATED POTASSIUM CHANNEL"/>
    <property type="match status" value="1"/>
</dbReference>
<dbReference type="PANTHER" id="PTHR11537:SF254">
    <property type="entry name" value="POTASSIUM VOLTAGE-GATED CHANNEL PROTEIN SHAB"/>
    <property type="match status" value="1"/>
</dbReference>
<dbReference type="HOGENOM" id="CLU_011722_1_3_6"/>
<evidence type="ECO:0000256" key="8">
    <source>
        <dbReference type="SAM" id="Phobius"/>
    </source>
</evidence>
<dbReference type="RefSeq" id="WP_011770151.1">
    <property type="nucleotide sequence ID" value="NC_008709.1"/>
</dbReference>
<dbReference type="InterPro" id="IPR028325">
    <property type="entry name" value="VG_K_chnl"/>
</dbReference>
<accession>A1SVS6</accession>
<dbReference type="Gene3D" id="1.20.120.350">
    <property type="entry name" value="Voltage-gated potassium channels. Chain C"/>
    <property type="match status" value="1"/>
</dbReference>
<feature type="domain" description="Potassium channel" evidence="9">
    <location>
        <begin position="153"/>
        <end position="227"/>
    </location>
</feature>
<dbReference type="KEGG" id="pin:Ping_1814"/>
<keyword evidence="5" id="KW-0406">Ion transport</keyword>
<sequence>MTDKPSQTGFGQQLRKQIDFLYNGASTRARNFRWGLLAFDGMTILYFVVGSFFPSLHSQYLLEQGIGIIYLLEFCARLSISKKRLRDIFHPVGLADLIVIASLLVPSLLGNLSFLRVLRSLRLLRSYRMLKNLRGQSTFVRLHEDIIFSIVNLLVFIFVITAIVYVSQVGVNPDIKSYVDALYFTISTLTTTGFGDITLIGTSGHLLAVLIMIFGISLFLRLIQTIFRPEKIPYECPTCGLNRHDIDAVHCKHCGQVLRITTEGSN</sequence>
<feature type="transmembrane region" description="Helical" evidence="8">
    <location>
        <begin position="92"/>
        <end position="115"/>
    </location>
</feature>
<feature type="transmembrane region" description="Helical" evidence="8">
    <location>
        <begin position="206"/>
        <end position="223"/>
    </location>
</feature>
<name>A1SVS6_PSYIN</name>
<dbReference type="OrthoDB" id="9799090at2"/>
<evidence type="ECO:0000256" key="4">
    <source>
        <dbReference type="ARBA" id="ARBA00022989"/>
    </source>
</evidence>
<keyword evidence="4 8" id="KW-1133">Transmembrane helix</keyword>
<dbReference type="PRINTS" id="PR01463">
    <property type="entry name" value="EAGCHANLFMLY"/>
</dbReference>
<evidence type="ECO:0000256" key="6">
    <source>
        <dbReference type="ARBA" id="ARBA00023136"/>
    </source>
</evidence>
<dbReference type="SUPFAM" id="SSF81324">
    <property type="entry name" value="Voltage-gated potassium channels"/>
    <property type="match status" value="1"/>
</dbReference>
<evidence type="ECO:0000256" key="5">
    <source>
        <dbReference type="ARBA" id="ARBA00023065"/>
    </source>
</evidence>
<keyword evidence="2" id="KW-0813">Transport</keyword>
<evidence type="ECO:0000256" key="1">
    <source>
        <dbReference type="ARBA" id="ARBA00004141"/>
    </source>
</evidence>
<dbReference type="eggNOG" id="COG1226">
    <property type="taxonomic scope" value="Bacteria"/>
</dbReference>
<evidence type="ECO:0000313" key="10">
    <source>
        <dbReference type="EMBL" id="ABM03591.1"/>
    </source>
</evidence>
<evidence type="ECO:0000256" key="7">
    <source>
        <dbReference type="ARBA" id="ARBA00023303"/>
    </source>
</evidence>
<dbReference type="AlphaFoldDB" id="A1SVS6"/>
<feature type="transmembrane region" description="Helical" evidence="8">
    <location>
        <begin position="146"/>
        <end position="166"/>
    </location>
</feature>
<evidence type="ECO:0000256" key="3">
    <source>
        <dbReference type="ARBA" id="ARBA00022692"/>
    </source>
</evidence>
<dbReference type="InterPro" id="IPR013099">
    <property type="entry name" value="K_chnl_dom"/>
</dbReference>
<reference evidence="10 11" key="1">
    <citation type="submission" date="2007-01" db="EMBL/GenBank/DDBJ databases">
        <title>Complete sequence of Psychromonas ingrahamii 37.</title>
        <authorList>
            <consortium name="US DOE Joint Genome Institute"/>
            <person name="Copeland A."/>
            <person name="Lucas S."/>
            <person name="Lapidus A."/>
            <person name="Barry K."/>
            <person name="Detter J.C."/>
            <person name="Glavina del Rio T."/>
            <person name="Hammon N."/>
            <person name="Israni S."/>
            <person name="Dalin E."/>
            <person name="Tice H."/>
            <person name="Pitluck S."/>
            <person name="Thompson L.S."/>
            <person name="Brettin T."/>
            <person name="Bruce D."/>
            <person name="Han C."/>
            <person name="Tapia R."/>
            <person name="Schmutz J."/>
            <person name="Larimer F."/>
            <person name="Land M."/>
            <person name="Hauser L."/>
            <person name="Kyrpides N."/>
            <person name="Ivanova N."/>
            <person name="Staley J."/>
            <person name="Richardson P."/>
        </authorList>
    </citation>
    <scope>NUCLEOTIDE SEQUENCE [LARGE SCALE GENOMIC DNA]</scope>
    <source>
        <strain evidence="10 11">37</strain>
    </source>
</reference>
<dbReference type="InterPro" id="IPR027359">
    <property type="entry name" value="Volt_channel_dom_sf"/>
</dbReference>
<dbReference type="EMBL" id="CP000510">
    <property type="protein sequence ID" value="ABM03591.1"/>
    <property type="molecule type" value="Genomic_DNA"/>
</dbReference>
<dbReference type="GO" id="GO:0001508">
    <property type="term" value="P:action potential"/>
    <property type="evidence" value="ECO:0007669"/>
    <property type="project" value="TreeGrafter"/>
</dbReference>
<organism evidence="10 11">
    <name type="scientific">Psychromonas ingrahamii (strain DSM 17664 / CCUG 51855 / 37)</name>
    <dbReference type="NCBI Taxonomy" id="357804"/>
    <lineage>
        <taxon>Bacteria</taxon>
        <taxon>Pseudomonadati</taxon>
        <taxon>Pseudomonadota</taxon>
        <taxon>Gammaproteobacteria</taxon>
        <taxon>Alteromonadales</taxon>
        <taxon>Psychromonadaceae</taxon>
        <taxon>Psychromonas</taxon>
    </lineage>
</organism>
<keyword evidence="11" id="KW-1185">Reference proteome</keyword>